<keyword evidence="1" id="KW-1133">Transmembrane helix</keyword>
<feature type="transmembrane region" description="Helical" evidence="1">
    <location>
        <begin position="153"/>
        <end position="172"/>
    </location>
</feature>
<feature type="transmembrane region" description="Helical" evidence="1">
    <location>
        <begin position="86"/>
        <end position="109"/>
    </location>
</feature>
<reference evidence="2 3" key="1">
    <citation type="journal article" date="2015" name="Nature">
        <title>rRNA introns, odd ribosomes, and small enigmatic genomes across a large radiation of phyla.</title>
        <authorList>
            <person name="Brown C.T."/>
            <person name="Hug L.A."/>
            <person name="Thomas B.C."/>
            <person name="Sharon I."/>
            <person name="Castelle C.J."/>
            <person name="Singh A."/>
            <person name="Wilkins M.J."/>
            <person name="Williams K.H."/>
            <person name="Banfield J.F."/>
        </authorList>
    </citation>
    <scope>NUCLEOTIDE SEQUENCE [LARGE SCALE GENOMIC DNA]</scope>
</reference>
<accession>A0A0G1HXD7</accession>
<dbReference type="STRING" id="1618387.UW44_C0013G0003"/>
<organism evidence="2 3">
    <name type="scientific">Candidatus Collierbacteria bacterium GW2011_GWB2_44_22</name>
    <dbReference type="NCBI Taxonomy" id="1618387"/>
    <lineage>
        <taxon>Bacteria</taxon>
        <taxon>Candidatus Collieribacteriota</taxon>
    </lineage>
</organism>
<sequence length="258" mass="28290">MISTILMILLQALETAGQSSVGGLFYWLGERTFSTSIPGLAHLSFFGYDFVRAPATFSHPNSLAGFLLVVYYLFHIKKSPLWQRLVVFLGLILTFSKAALLAFVLVISFHLGSLALIGCFLLISVFQIFLPNLPGLFPFVSDRLFLLSPVKDIFSSSPLLGVGLGGFIPSLVGHLPGSFLLPAKIQPVHNLPLLIFLETGLTGLTLLIVLVRKNLKKIVKPELLALLAIVIITGAFDHYWWTLPQNKLILLLAVAILL</sequence>
<dbReference type="Proteomes" id="UP000034006">
    <property type="component" value="Unassembled WGS sequence"/>
</dbReference>
<dbReference type="AlphaFoldDB" id="A0A0G1HXD7"/>
<keyword evidence="1" id="KW-0472">Membrane</keyword>
<feature type="transmembrane region" description="Helical" evidence="1">
    <location>
        <begin position="192"/>
        <end position="211"/>
    </location>
</feature>
<dbReference type="EMBL" id="LCIH01000013">
    <property type="protein sequence ID" value="KKT51283.1"/>
    <property type="molecule type" value="Genomic_DNA"/>
</dbReference>
<evidence type="ECO:0000313" key="2">
    <source>
        <dbReference type="EMBL" id="KKT51283.1"/>
    </source>
</evidence>
<evidence type="ECO:0000313" key="3">
    <source>
        <dbReference type="Proteomes" id="UP000034006"/>
    </source>
</evidence>
<name>A0A0G1HXD7_9BACT</name>
<feature type="transmembrane region" description="Helical" evidence="1">
    <location>
        <begin position="115"/>
        <end position="141"/>
    </location>
</feature>
<feature type="transmembrane region" description="Helical" evidence="1">
    <location>
        <begin position="57"/>
        <end position="74"/>
    </location>
</feature>
<evidence type="ECO:0000256" key="1">
    <source>
        <dbReference type="SAM" id="Phobius"/>
    </source>
</evidence>
<comment type="caution">
    <text evidence="2">The sequence shown here is derived from an EMBL/GenBank/DDBJ whole genome shotgun (WGS) entry which is preliminary data.</text>
</comment>
<keyword evidence="1" id="KW-0812">Transmembrane</keyword>
<protein>
    <submittedName>
        <fullName evidence="2">Uncharacterized protein</fullName>
    </submittedName>
</protein>
<feature type="transmembrane region" description="Helical" evidence="1">
    <location>
        <begin position="223"/>
        <end position="241"/>
    </location>
</feature>
<gene>
    <name evidence="2" type="ORF">UW44_C0013G0003</name>
</gene>
<proteinExistence type="predicted"/>